<dbReference type="OMA" id="DDLWHLK"/>
<feature type="domain" description="eRF1/Pelota-like N-terminal" evidence="7">
    <location>
        <begin position="1"/>
        <end position="130"/>
    </location>
</feature>
<dbReference type="Pfam" id="PF26356">
    <property type="entry name" value="Pelota_N"/>
    <property type="match status" value="1"/>
</dbReference>
<sequence length="384" mass="42578">MKLISQTIERDSSGAVTLQAHEPDDMWTVYNIIRRGDRLRCSTARKITTESATGSSTSHRVRLTLTIAVESIDFDAQAGELHLGGTVVTENKHVKLGAYHTLDLEKDKSFTMFKQEWDSVALDRIKEACDPSANAEVGAVVMQEGIPSVVICLIRGLANICLITEHMTILRQKIEISIPKKRRGTATDHQKARIHQTMLRHFNLEELKVVLIASPGFVGEGFINHVMYQAARLDDKVVMRSKSKLVLVHCSSGHVHSLNEVLKSPQVISQLSNTKFARESLAMDKFYRMLNDNEAQAWYGPKHVAAAVEKGAVGTLLISDSLFRSNNVGERKKYVKMVENVRSGGGEALIFSSMHESGTQLDQLTGIAAILTFPLPDLESDDEK</sequence>
<evidence type="ECO:0000259" key="7">
    <source>
        <dbReference type="SMART" id="SM01194"/>
    </source>
</evidence>
<dbReference type="InterPro" id="IPR029064">
    <property type="entry name" value="Ribosomal_eL30-like_sf"/>
</dbReference>
<dbReference type="GO" id="GO:0070481">
    <property type="term" value="P:nuclear-transcribed mRNA catabolic process, non-stop decay"/>
    <property type="evidence" value="ECO:0007669"/>
    <property type="project" value="InterPro"/>
</dbReference>
<dbReference type="InterPro" id="IPR042226">
    <property type="entry name" value="eFR1_2_sf"/>
</dbReference>
<dbReference type="AlphaFoldDB" id="A0A1U7LPG5"/>
<comment type="function">
    <text evidence="6">Component of the Dom34-Hbs1 complex, a complex that recognizes stalled ribosomes and triggers the No-Go Decay (NGD) pathway (PubMed:20890290). In the Dom34-Hbs1 complex, dom34 recognizes ribosomes stalled at the 3' end of an mRNA and engages stalled ribosomes by destabilizing mRNA in the mRNA channel. Following ribosome-binding, the Dom34-Hbs1 complex promotes the disassembly of stalled ribosomes, followed by degradation of damaged mRNAs as part of the NGD pathway.</text>
</comment>
<dbReference type="Proteomes" id="UP000186594">
    <property type="component" value="Unassembled WGS sequence"/>
</dbReference>
<evidence type="ECO:0000313" key="8">
    <source>
        <dbReference type="EMBL" id="OLL24518.1"/>
    </source>
</evidence>
<keyword evidence="9" id="KW-1185">Reference proteome</keyword>
<reference evidence="8 9" key="1">
    <citation type="submission" date="2016-04" db="EMBL/GenBank/DDBJ databases">
        <title>Evolutionary innovation and constraint leading to complex multicellularity in the Ascomycota.</title>
        <authorList>
            <person name="Cisse O."/>
            <person name="Nguyen A."/>
            <person name="Hewitt D.A."/>
            <person name="Jedd G."/>
            <person name="Stajich J.E."/>
        </authorList>
    </citation>
    <scope>NUCLEOTIDE SEQUENCE [LARGE SCALE GENOMIC DNA]</scope>
    <source>
        <strain evidence="8 9">DAH-3</strain>
    </source>
</reference>
<dbReference type="OrthoDB" id="10249111at2759"/>
<dbReference type="SUPFAM" id="SSF55315">
    <property type="entry name" value="L30e-like"/>
    <property type="match status" value="1"/>
</dbReference>
<dbReference type="SUPFAM" id="SSF159065">
    <property type="entry name" value="Dom34/Pelota N-terminal domain-like"/>
    <property type="match status" value="1"/>
</dbReference>
<dbReference type="InterPro" id="IPR058547">
    <property type="entry name" value="Pelota_N"/>
</dbReference>
<dbReference type="EMBL" id="LXFE01000753">
    <property type="protein sequence ID" value="OLL24518.1"/>
    <property type="molecule type" value="Genomic_DNA"/>
</dbReference>
<evidence type="ECO:0000256" key="4">
    <source>
        <dbReference type="ARBA" id="ARBA00022490"/>
    </source>
</evidence>
<comment type="caution">
    <text evidence="8">The sequence shown here is derived from an EMBL/GenBank/DDBJ whole genome shotgun (WGS) entry which is preliminary data.</text>
</comment>
<dbReference type="FunFam" id="2.30.30.870:FF:000001">
    <property type="entry name" value="Protein pelota homolog"/>
    <property type="match status" value="1"/>
</dbReference>
<accession>A0A1U7LPG5</accession>
<dbReference type="Gene3D" id="3.30.1330.30">
    <property type="match status" value="1"/>
</dbReference>
<comment type="similarity">
    <text evidence="3 6">Belongs to the eukaryotic release factor 1 family. Pelota subfamily.</text>
</comment>
<proteinExistence type="inferred from homology"/>
<dbReference type="Gene3D" id="2.30.30.870">
    <property type="entry name" value="Pelota, domain A"/>
    <property type="match status" value="1"/>
</dbReference>
<dbReference type="PANTHER" id="PTHR10853">
    <property type="entry name" value="PELOTA"/>
    <property type="match status" value="1"/>
</dbReference>
<dbReference type="GO" id="GO:0005737">
    <property type="term" value="C:cytoplasm"/>
    <property type="evidence" value="ECO:0007669"/>
    <property type="project" value="UniProtKB-SubCell"/>
</dbReference>
<dbReference type="Pfam" id="PF03465">
    <property type="entry name" value="eRF1_3"/>
    <property type="match status" value="1"/>
</dbReference>
<comment type="subcellular location">
    <subcellularLocation>
        <location evidence="2 6">Cytoplasm</location>
    </subcellularLocation>
</comment>
<evidence type="ECO:0000256" key="2">
    <source>
        <dbReference type="ARBA" id="ARBA00004496"/>
    </source>
</evidence>
<comment type="cofactor">
    <cofactor evidence="1 6">
        <name>a divalent metal cation</name>
        <dbReference type="ChEBI" id="CHEBI:60240"/>
    </cofactor>
</comment>
<protein>
    <recommendedName>
        <fullName evidence="6">Protein DOM34 homolog</fullName>
    </recommendedName>
</protein>
<dbReference type="FunFam" id="3.30.1330.30:FF:000008">
    <property type="entry name" value="Protein pelota homolog"/>
    <property type="match status" value="1"/>
</dbReference>
<evidence type="ECO:0000256" key="3">
    <source>
        <dbReference type="ARBA" id="ARBA00009504"/>
    </source>
</evidence>
<evidence type="ECO:0000256" key="5">
    <source>
        <dbReference type="ARBA" id="ARBA00022723"/>
    </source>
</evidence>
<dbReference type="InterPro" id="IPR005142">
    <property type="entry name" value="eRF1_3"/>
</dbReference>
<dbReference type="InterPro" id="IPR005140">
    <property type="entry name" value="eRF1_Pelota-like_N"/>
</dbReference>
<dbReference type="GO" id="GO:0070966">
    <property type="term" value="P:nuclear-transcribed mRNA catabolic process, no-go decay"/>
    <property type="evidence" value="ECO:0007669"/>
    <property type="project" value="InterPro"/>
</dbReference>
<dbReference type="Pfam" id="PF03464">
    <property type="entry name" value="eRF1_2"/>
    <property type="match status" value="1"/>
</dbReference>
<dbReference type="PANTHER" id="PTHR10853:SF0">
    <property type="entry name" value="PROTEIN PELOTA HOMOLOG"/>
    <property type="match status" value="1"/>
</dbReference>
<dbReference type="GO" id="GO:0032790">
    <property type="term" value="P:ribosome disassembly"/>
    <property type="evidence" value="ECO:0007669"/>
    <property type="project" value="TreeGrafter"/>
</dbReference>
<evidence type="ECO:0000256" key="6">
    <source>
        <dbReference type="RuleBase" id="RU362019"/>
    </source>
</evidence>
<keyword evidence="5 6" id="KW-0479">Metal-binding</keyword>
<dbReference type="InterPro" id="IPR038069">
    <property type="entry name" value="Pelota/DOM34_N"/>
</dbReference>
<gene>
    <name evidence="8" type="ORF">NEOLI_004004</name>
</gene>
<keyword evidence="4 6" id="KW-0963">Cytoplasm</keyword>
<dbReference type="SMART" id="SM01194">
    <property type="entry name" value="eRF1_1"/>
    <property type="match status" value="1"/>
</dbReference>
<dbReference type="InterPro" id="IPR005141">
    <property type="entry name" value="eRF1_2"/>
</dbReference>
<dbReference type="GO" id="GO:0070651">
    <property type="term" value="P:nonfunctional rRNA decay"/>
    <property type="evidence" value="ECO:0007669"/>
    <property type="project" value="TreeGrafter"/>
</dbReference>
<evidence type="ECO:0000313" key="9">
    <source>
        <dbReference type="Proteomes" id="UP000186594"/>
    </source>
</evidence>
<dbReference type="STRING" id="1198029.A0A1U7LPG5"/>
<dbReference type="Gene3D" id="3.30.420.60">
    <property type="entry name" value="eRF1 domain 2"/>
    <property type="match status" value="1"/>
</dbReference>
<dbReference type="GO" id="GO:0046872">
    <property type="term" value="F:metal ion binding"/>
    <property type="evidence" value="ECO:0007669"/>
    <property type="project" value="UniProtKB-KW"/>
</dbReference>
<dbReference type="GO" id="GO:0071025">
    <property type="term" value="P:RNA surveillance"/>
    <property type="evidence" value="ECO:0007669"/>
    <property type="project" value="InterPro"/>
</dbReference>
<dbReference type="SUPFAM" id="SSF53137">
    <property type="entry name" value="Translational machinery components"/>
    <property type="match status" value="1"/>
</dbReference>
<dbReference type="NCBIfam" id="TIGR00111">
    <property type="entry name" value="pelota"/>
    <property type="match status" value="1"/>
</dbReference>
<dbReference type="InterPro" id="IPR004405">
    <property type="entry name" value="TF_pelota"/>
</dbReference>
<evidence type="ECO:0000256" key="1">
    <source>
        <dbReference type="ARBA" id="ARBA00001968"/>
    </source>
</evidence>
<name>A0A1U7LPG5_NEOID</name>
<organism evidence="8 9">
    <name type="scientific">Neolecta irregularis (strain DAH-3)</name>
    <dbReference type="NCBI Taxonomy" id="1198029"/>
    <lineage>
        <taxon>Eukaryota</taxon>
        <taxon>Fungi</taxon>
        <taxon>Dikarya</taxon>
        <taxon>Ascomycota</taxon>
        <taxon>Taphrinomycotina</taxon>
        <taxon>Neolectales</taxon>
        <taxon>Neolectaceae</taxon>
        <taxon>Neolecta</taxon>
    </lineage>
</organism>